<evidence type="ECO:0000313" key="6">
    <source>
        <dbReference type="Proteomes" id="UP001151478"/>
    </source>
</evidence>
<evidence type="ECO:0000256" key="3">
    <source>
        <dbReference type="SAM" id="SignalP"/>
    </source>
</evidence>
<dbReference type="Pfam" id="PF07715">
    <property type="entry name" value="Plug"/>
    <property type="match status" value="1"/>
</dbReference>
<dbReference type="Proteomes" id="UP001151478">
    <property type="component" value="Unassembled WGS sequence"/>
</dbReference>
<feature type="chain" id="PRO_5046548015" evidence="3">
    <location>
        <begin position="23"/>
        <end position="212"/>
    </location>
</feature>
<dbReference type="Pfam" id="PF13715">
    <property type="entry name" value="CarbopepD_reg_2"/>
    <property type="match status" value="1"/>
</dbReference>
<feature type="domain" description="TonB-dependent receptor plug" evidence="4">
    <location>
        <begin position="118"/>
        <end position="197"/>
    </location>
</feature>
<dbReference type="InterPro" id="IPR037066">
    <property type="entry name" value="Plug_dom_sf"/>
</dbReference>
<feature type="region of interest" description="Disordered" evidence="2">
    <location>
        <begin position="187"/>
        <end position="212"/>
    </location>
</feature>
<dbReference type="SUPFAM" id="SSF49464">
    <property type="entry name" value="Carboxypeptidase regulatory domain-like"/>
    <property type="match status" value="1"/>
</dbReference>
<feature type="signal peptide" evidence="3">
    <location>
        <begin position="1"/>
        <end position="22"/>
    </location>
</feature>
<dbReference type="Gene3D" id="2.60.40.1120">
    <property type="entry name" value="Carboxypeptidase-like, regulatory domain"/>
    <property type="match status" value="1"/>
</dbReference>
<keyword evidence="1" id="KW-0812">Transmembrane</keyword>
<comment type="similarity">
    <text evidence="1">Belongs to the TonB-dependent receptor family.</text>
</comment>
<protein>
    <submittedName>
        <fullName evidence="5">Carboxypeptidase-like regulatory domain-containing protein</fullName>
    </submittedName>
</protein>
<dbReference type="InterPro" id="IPR012910">
    <property type="entry name" value="Plug_dom"/>
</dbReference>
<evidence type="ECO:0000256" key="1">
    <source>
        <dbReference type="PROSITE-ProRule" id="PRU01360"/>
    </source>
</evidence>
<feature type="compositionally biased region" description="Gly residues" evidence="2">
    <location>
        <begin position="194"/>
        <end position="212"/>
    </location>
</feature>
<keyword evidence="3" id="KW-0732">Signal</keyword>
<dbReference type="InterPro" id="IPR008969">
    <property type="entry name" value="CarboxyPept-like_regulatory"/>
</dbReference>
<keyword evidence="6" id="KW-1185">Reference proteome</keyword>
<accession>A0ABT5SCD6</accession>
<gene>
    <name evidence="5" type="ORF">N5A56_015700</name>
</gene>
<dbReference type="EMBL" id="JAOSLC020000003">
    <property type="protein sequence ID" value="MDD7915773.1"/>
    <property type="molecule type" value="Genomic_DNA"/>
</dbReference>
<evidence type="ECO:0000256" key="2">
    <source>
        <dbReference type="SAM" id="MobiDB-lite"/>
    </source>
</evidence>
<keyword evidence="1" id="KW-0998">Cell outer membrane</keyword>
<comment type="caution">
    <text evidence="5">The sequence shown here is derived from an EMBL/GenBank/DDBJ whole genome shotgun (WGS) entry which is preliminary data.</text>
</comment>
<name>A0ABT5SCD6_9FLAO</name>
<dbReference type="SUPFAM" id="SSF56935">
    <property type="entry name" value="Porins"/>
    <property type="match status" value="1"/>
</dbReference>
<evidence type="ECO:0000259" key="4">
    <source>
        <dbReference type="Pfam" id="PF07715"/>
    </source>
</evidence>
<organism evidence="5 6">
    <name type="scientific">Polaribacter ponticola</name>
    <dbReference type="NCBI Taxonomy" id="2978475"/>
    <lineage>
        <taxon>Bacteria</taxon>
        <taxon>Pseudomonadati</taxon>
        <taxon>Bacteroidota</taxon>
        <taxon>Flavobacteriia</taxon>
        <taxon>Flavobacteriales</taxon>
        <taxon>Flavobacteriaceae</taxon>
    </lineage>
</organism>
<proteinExistence type="inferred from homology"/>
<sequence length="212" mass="21992">MKNFYTILIAVFSFTCTFSSMAQEKSVSGTVTSKSDGSTLPGVSIVVQGTTKGTETDFDGKYTITTSVGDILSFSFLGMKTKTITVSESNTINVVLEDDADQLDEIVVTALGIKKSRKTLTYSAQDVKGDDLTRVKQTNPINSLSGKSAGLTITRSASGVGGATKVVLRGNSSTSNNDPLYVIDGVPMSNSGNGQNGDSGNGRGIFGGDAGN</sequence>
<dbReference type="InterPro" id="IPR039426">
    <property type="entry name" value="TonB-dep_rcpt-like"/>
</dbReference>
<dbReference type="PROSITE" id="PS52016">
    <property type="entry name" value="TONB_DEPENDENT_REC_3"/>
    <property type="match status" value="1"/>
</dbReference>
<dbReference type="Gene3D" id="2.170.130.10">
    <property type="entry name" value="TonB-dependent receptor, plug domain"/>
    <property type="match status" value="1"/>
</dbReference>
<keyword evidence="1" id="KW-0472">Membrane</keyword>
<comment type="subcellular location">
    <subcellularLocation>
        <location evidence="1">Cell outer membrane</location>
        <topology evidence="1">Multi-pass membrane protein</topology>
    </subcellularLocation>
</comment>
<evidence type="ECO:0000313" key="5">
    <source>
        <dbReference type="EMBL" id="MDD7915773.1"/>
    </source>
</evidence>
<keyword evidence="1" id="KW-1134">Transmembrane beta strand</keyword>
<keyword evidence="1" id="KW-0813">Transport</keyword>
<reference evidence="5" key="1">
    <citation type="submission" date="2023-02" db="EMBL/GenBank/DDBJ databases">
        <title>Polaribacter ponticola sp. nov., isolated from seawater.</title>
        <authorList>
            <person name="Baek J.H."/>
            <person name="Kim J.M."/>
            <person name="Choi D.G."/>
            <person name="Jeon C.O."/>
        </authorList>
    </citation>
    <scope>NUCLEOTIDE SEQUENCE</scope>
    <source>
        <strain evidence="5">MSW5</strain>
    </source>
</reference>